<feature type="transmembrane region" description="Helical" evidence="1">
    <location>
        <begin position="134"/>
        <end position="153"/>
    </location>
</feature>
<dbReference type="STRING" id="503106.A0A218Z0Q4"/>
<feature type="domain" description="HPP transmembrane region" evidence="2">
    <location>
        <begin position="44"/>
        <end position="203"/>
    </location>
</feature>
<dbReference type="InterPro" id="IPR058581">
    <property type="entry name" value="TM_HPP"/>
</dbReference>
<dbReference type="Pfam" id="PF04982">
    <property type="entry name" value="TM_HPP"/>
    <property type="match status" value="1"/>
</dbReference>
<dbReference type="InterPro" id="IPR007065">
    <property type="entry name" value="HPP"/>
</dbReference>
<feature type="transmembrane region" description="Helical" evidence="1">
    <location>
        <begin position="47"/>
        <end position="66"/>
    </location>
</feature>
<sequence length="295" mass="32637">MFAFNFDIDRYINPFVPRSRLYLLPKPISWFLGHRGKAPAPLCDVTAWFWAFVGAFAGILAIEAVFRTERLRSDGAPIVVASLGAAAILEYNTIESPLAQPRNALLGQVFSSIIGVGITKLFKMSSDFDDLRWIAGALSVGLASAFMSLTKTIHPPAGATALLASTSPEIEKIGWFLVPLIILGSTLMLAVACAVNNVQRQFPMYWWTPVDLDTLNKRVVDSGVRDEESRFDDYTERSEGRIVIDGERIFVPRYIVLDSEEKTVLEILRERLHEEVALAGSATRDTDGTHVDDSS</sequence>
<keyword evidence="4" id="KW-1185">Reference proteome</keyword>
<protein>
    <recommendedName>
        <fullName evidence="2">HPP transmembrane region domain-containing protein</fullName>
    </recommendedName>
</protein>
<evidence type="ECO:0000259" key="2">
    <source>
        <dbReference type="Pfam" id="PF04982"/>
    </source>
</evidence>
<dbReference type="AlphaFoldDB" id="A0A218Z0Q4"/>
<name>A0A218Z0Q4_9HELO</name>
<dbReference type="EMBL" id="MZNU01000281">
    <property type="protein sequence ID" value="OWP01284.1"/>
    <property type="molecule type" value="Genomic_DNA"/>
</dbReference>
<proteinExistence type="predicted"/>
<dbReference type="Proteomes" id="UP000242519">
    <property type="component" value="Unassembled WGS sequence"/>
</dbReference>
<dbReference type="PANTHER" id="PTHR33741:SF5">
    <property type="entry name" value="TRANSMEMBRANE PROTEIN DDB_G0269096-RELATED"/>
    <property type="match status" value="1"/>
</dbReference>
<keyword evidence="1" id="KW-0812">Transmembrane</keyword>
<keyword evidence="1" id="KW-1133">Transmembrane helix</keyword>
<feature type="transmembrane region" description="Helical" evidence="1">
    <location>
        <begin position="173"/>
        <end position="195"/>
    </location>
</feature>
<dbReference type="InParanoid" id="A0A218Z0Q4"/>
<keyword evidence="1" id="KW-0472">Membrane</keyword>
<evidence type="ECO:0000256" key="1">
    <source>
        <dbReference type="SAM" id="Phobius"/>
    </source>
</evidence>
<organism evidence="3 4">
    <name type="scientific">Diplocarpon coronariae</name>
    <dbReference type="NCBI Taxonomy" id="2795749"/>
    <lineage>
        <taxon>Eukaryota</taxon>
        <taxon>Fungi</taxon>
        <taxon>Dikarya</taxon>
        <taxon>Ascomycota</taxon>
        <taxon>Pezizomycotina</taxon>
        <taxon>Leotiomycetes</taxon>
        <taxon>Helotiales</taxon>
        <taxon>Drepanopezizaceae</taxon>
        <taxon>Diplocarpon</taxon>
    </lineage>
</organism>
<gene>
    <name evidence="3" type="ORF">B2J93_5564</name>
</gene>
<dbReference type="PANTHER" id="PTHR33741">
    <property type="entry name" value="TRANSMEMBRANE PROTEIN DDB_G0269096-RELATED"/>
    <property type="match status" value="1"/>
</dbReference>
<evidence type="ECO:0000313" key="4">
    <source>
        <dbReference type="Proteomes" id="UP000242519"/>
    </source>
</evidence>
<reference evidence="3 4" key="1">
    <citation type="submission" date="2017-04" db="EMBL/GenBank/DDBJ databases">
        <title>Draft genome sequence of Marssonina coronaria NL1: causal agent of apple blotch.</title>
        <authorList>
            <person name="Cheng Q."/>
        </authorList>
    </citation>
    <scope>NUCLEOTIDE SEQUENCE [LARGE SCALE GENOMIC DNA]</scope>
    <source>
        <strain evidence="3 4">NL1</strain>
    </source>
</reference>
<dbReference type="OrthoDB" id="2016548at2759"/>
<accession>A0A218Z0Q4</accession>
<comment type="caution">
    <text evidence="3">The sequence shown here is derived from an EMBL/GenBank/DDBJ whole genome shotgun (WGS) entry which is preliminary data.</text>
</comment>
<evidence type="ECO:0000313" key="3">
    <source>
        <dbReference type="EMBL" id="OWP01284.1"/>
    </source>
</evidence>